<evidence type="ECO:0008006" key="4">
    <source>
        <dbReference type="Google" id="ProtNLM"/>
    </source>
</evidence>
<comment type="caution">
    <text evidence="2">The sequence shown here is derived from an EMBL/GenBank/DDBJ whole genome shotgun (WGS) entry which is preliminary data.</text>
</comment>
<evidence type="ECO:0000313" key="2">
    <source>
        <dbReference type="EMBL" id="MBC5770492.1"/>
    </source>
</evidence>
<keyword evidence="3" id="KW-1185">Reference proteome</keyword>
<evidence type="ECO:0000313" key="3">
    <source>
        <dbReference type="Proteomes" id="UP000620327"/>
    </source>
</evidence>
<evidence type="ECO:0000256" key="1">
    <source>
        <dbReference type="SAM" id="Phobius"/>
    </source>
</evidence>
<dbReference type="Proteomes" id="UP000620327">
    <property type="component" value="Unassembled WGS sequence"/>
</dbReference>
<accession>A0A923MKD7</accession>
<keyword evidence="1" id="KW-0812">Transmembrane</keyword>
<feature type="transmembrane region" description="Helical" evidence="1">
    <location>
        <begin position="101"/>
        <end position="123"/>
    </location>
</feature>
<feature type="transmembrane region" description="Helical" evidence="1">
    <location>
        <begin position="135"/>
        <end position="154"/>
    </location>
</feature>
<organism evidence="2 3">
    <name type="scientific">Dysosmobacter segnis</name>
    <dbReference type="NCBI Taxonomy" id="2763042"/>
    <lineage>
        <taxon>Bacteria</taxon>
        <taxon>Bacillati</taxon>
        <taxon>Bacillota</taxon>
        <taxon>Clostridia</taxon>
        <taxon>Eubacteriales</taxon>
        <taxon>Oscillospiraceae</taxon>
        <taxon>Dysosmobacter</taxon>
    </lineage>
</organism>
<protein>
    <recommendedName>
        <fullName evidence="4">Beta-carotene 15,15'-monooxygenase</fullName>
    </recommendedName>
</protein>
<keyword evidence="1" id="KW-0472">Membrane</keyword>
<dbReference type="AlphaFoldDB" id="A0A923MKD7"/>
<dbReference type="EMBL" id="JACOQI010000007">
    <property type="protein sequence ID" value="MBC5770492.1"/>
    <property type="molecule type" value="Genomic_DNA"/>
</dbReference>
<reference evidence="2" key="1">
    <citation type="submission" date="2020-08" db="EMBL/GenBank/DDBJ databases">
        <title>Genome public.</title>
        <authorList>
            <person name="Liu C."/>
            <person name="Sun Q."/>
        </authorList>
    </citation>
    <scope>NUCLEOTIDE SEQUENCE</scope>
    <source>
        <strain evidence="2">BX15</strain>
    </source>
</reference>
<keyword evidence="1" id="KW-1133">Transmembrane helix</keyword>
<name>A0A923MKD7_9FIRM</name>
<proteinExistence type="predicted"/>
<gene>
    <name evidence="2" type="ORF">H8Z83_09190</name>
</gene>
<feature type="transmembrane region" description="Helical" evidence="1">
    <location>
        <begin position="229"/>
        <end position="258"/>
    </location>
</feature>
<dbReference type="RefSeq" id="WP_187014741.1">
    <property type="nucleotide sequence ID" value="NZ_JACOQI010000007.1"/>
</dbReference>
<sequence length="278" mass="29112">MTRTIGIRVICVAAAVILALASIFGVAKLTTDPAFYQKSIAALEEKQETVLELTAASTAASAAITLLPGDTATPIADKLADLSGYFLIVLCAIFLEKYLLTITAAAAFKVLIPAACAAFAAAALFPRLRRTAGALAWKLALFGVAIMLVIPVGIRVSDLIEDTYQASIAATIQEAKEATDTIQSSQNEGSATEQSGISGFFSKVADSITGAAAGAVEKLRNVLNRFLEALAVMLVTTCLIPILVLLFFVWLVKLILGVELPPLGMPRRSGEKIGGGEI</sequence>